<evidence type="ECO:0000313" key="2">
    <source>
        <dbReference type="Proteomes" id="UP000276010"/>
    </source>
</evidence>
<gene>
    <name evidence="1" type="ORF">EIM44_09760</name>
</gene>
<dbReference type="AlphaFoldDB" id="A0A3R8NG41"/>
<sequence>MNDINKEKAQRLSSTFVQVFGNPFSIDFNIDKFILKSKEQIAHNIYLYNRFFGTGGINALARVIIIETLNTECVYYNDEINRIDGEKWKVDRDVILSWYVIEPEIKNILESIENIISRFIRDKREQYKLETHDFLSKKQKEILSLT</sequence>
<dbReference type="EMBL" id="RRUC01000040">
    <property type="protein sequence ID" value="RRN01792.1"/>
    <property type="molecule type" value="Genomic_DNA"/>
</dbReference>
<reference evidence="1 2" key="1">
    <citation type="submission" date="2018-11" db="EMBL/GenBank/DDBJ databases">
        <title>Whole genome sequence of Bibersteinia trehalosi strain OADDL-BT1 an multidrug resistant pathogen isolate.</title>
        <authorList>
            <person name="Couger M."/>
            <person name="Ramachandran A."/>
        </authorList>
    </citation>
    <scope>NUCLEOTIDE SEQUENCE [LARGE SCALE GENOMIC DNA]</scope>
    <source>
        <strain evidence="1 2">OADDL-BT1</strain>
    </source>
</reference>
<evidence type="ECO:0000313" key="1">
    <source>
        <dbReference type="EMBL" id="RRN01792.1"/>
    </source>
</evidence>
<dbReference type="Proteomes" id="UP000276010">
    <property type="component" value="Unassembled WGS sequence"/>
</dbReference>
<name>A0A3R8NG41_BIBTR</name>
<proteinExistence type="predicted"/>
<organism evidence="1 2">
    <name type="scientific">Bibersteinia trehalosi</name>
    <name type="common">Pasteurella trehalosi</name>
    <dbReference type="NCBI Taxonomy" id="47735"/>
    <lineage>
        <taxon>Bacteria</taxon>
        <taxon>Pseudomonadati</taxon>
        <taxon>Pseudomonadota</taxon>
        <taxon>Gammaproteobacteria</taxon>
        <taxon>Pasteurellales</taxon>
        <taxon>Pasteurellaceae</taxon>
        <taxon>Bibersteinia</taxon>
    </lineage>
</organism>
<comment type="caution">
    <text evidence="1">The sequence shown here is derived from an EMBL/GenBank/DDBJ whole genome shotgun (WGS) entry which is preliminary data.</text>
</comment>
<protein>
    <submittedName>
        <fullName evidence="1">Uncharacterized protein</fullName>
    </submittedName>
</protein>
<dbReference type="RefSeq" id="WP_125135262.1">
    <property type="nucleotide sequence ID" value="NZ_RRUC01000040.1"/>
</dbReference>
<accession>A0A3R8NG41</accession>